<reference evidence="6 7" key="1">
    <citation type="submission" date="2018-03" db="EMBL/GenBank/DDBJ databases">
        <title>Mesoflavibacter sp. HG37 and Mesoflavibacter sp. HG96 sp.nov., two marine bacteria isolated from seawater of Western Pacific Ocean.</title>
        <authorList>
            <person name="Cheng H."/>
            <person name="Wu Y.-H."/>
            <person name="Guo L.-L."/>
            <person name="Xu X.-W."/>
        </authorList>
    </citation>
    <scope>NUCLEOTIDE SEQUENCE [LARGE SCALE GENOMIC DNA]</scope>
    <source>
        <strain evidence="6 7">KCTC 32269</strain>
    </source>
</reference>
<sequence length="333" mass="37245">MSQNNITLKELAKILDVSISTISKALNDSHEISEATKTKIKELAKLHNYQPNKLAINLKSGKTKTIAVLIPSIQNYFFAKVLLGIESVVAKSPYNIIIGITNESYEDEKENLQKLSNGIVDGFILSVAEETQIKQEFNHFKNTNKPIVMFDRVVKNMTCDKVMVNDFDSVYEATVDLIKNNRKNIAIATTINNLSVIKHRIEGYKKALSAHLNQVEFDLIVEEPLHLISDKLTNILKAKKIDAIISLDEFASLAVLKTVKQNNFSIPSEIALIGYMDEKVATYLTPEFSTIDQNGVQIGEIAAKTLIDRLENKALEPQEIIIKSTINKKATTN</sequence>
<dbReference type="CDD" id="cd01392">
    <property type="entry name" value="HTH_LacI"/>
    <property type="match status" value="1"/>
</dbReference>
<keyword evidence="7" id="KW-1185">Reference proteome</keyword>
<evidence type="ECO:0000313" key="7">
    <source>
        <dbReference type="Proteomes" id="UP000238426"/>
    </source>
</evidence>
<dbReference type="Proteomes" id="UP000238426">
    <property type="component" value="Unassembled WGS sequence"/>
</dbReference>
<dbReference type="InterPro" id="IPR046335">
    <property type="entry name" value="LacI/GalR-like_sensor"/>
</dbReference>
<evidence type="ECO:0000256" key="1">
    <source>
        <dbReference type="ARBA" id="ARBA00023015"/>
    </source>
</evidence>
<keyword evidence="2" id="KW-0238">DNA-binding</keyword>
<keyword evidence="1" id="KW-0805">Transcription regulation</keyword>
<keyword evidence="3" id="KW-0804">Transcription</keyword>
<dbReference type="SMART" id="SM00354">
    <property type="entry name" value="HTH_LACI"/>
    <property type="match status" value="1"/>
</dbReference>
<evidence type="ECO:0000313" key="6">
    <source>
        <dbReference type="EMBL" id="PSG88478.1"/>
    </source>
</evidence>
<gene>
    <name evidence="6" type="ORF">C7H52_09260</name>
</gene>
<evidence type="ECO:0000256" key="3">
    <source>
        <dbReference type="ARBA" id="ARBA00023163"/>
    </source>
</evidence>
<dbReference type="InterPro" id="IPR028082">
    <property type="entry name" value="Peripla_BP_I"/>
</dbReference>
<dbReference type="PROSITE" id="PS50932">
    <property type="entry name" value="HTH_LACI_2"/>
    <property type="match status" value="1"/>
</dbReference>
<protein>
    <submittedName>
        <fullName evidence="6">LacI family transcriptional regulator</fullName>
    </submittedName>
</protein>
<dbReference type="SUPFAM" id="SSF47413">
    <property type="entry name" value="lambda repressor-like DNA-binding domains"/>
    <property type="match status" value="1"/>
</dbReference>
<name>A0A2T1N9E7_9FLAO</name>
<evidence type="ECO:0000256" key="2">
    <source>
        <dbReference type="ARBA" id="ARBA00023125"/>
    </source>
</evidence>
<dbReference type="InterPro" id="IPR000843">
    <property type="entry name" value="HTH_LacI"/>
</dbReference>
<feature type="domain" description="HTH cro/C1-type" evidence="5">
    <location>
        <begin position="3"/>
        <end position="54"/>
    </location>
</feature>
<dbReference type="CDD" id="cd06267">
    <property type="entry name" value="PBP1_LacI_sugar_binding-like"/>
    <property type="match status" value="1"/>
</dbReference>
<proteinExistence type="predicted"/>
<organism evidence="6 7">
    <name type="scientific">Aurantibacter aestuarii</name>
    <dbReference type="NCBI Taxonomy" id="1266046"/>
    <lineage>
        <taxon>Bacteria</taxon>
        <taxon>Pseudomonadati</taxon>
        <taxon>Bacteroidota</taxon>
        <taxon>Flavobacteriia</taxon>
        <taxon>Flavobacteriales</taxon>
        <taxon>Flavobacteriaceae</taxon>
        <taxon>Aurantibacter</taxon>
    </lineage>
</organism>
<dbReference type="GO" id="GO:0000976">
    <property type="term" value="F:transcription cis-regulatory region binding"/>
    <property type="evidence" value="ECO:0007669"/>
    <property type="project" value="TreeGrafter"/>
</dbReference>
<evidence type="ECO:0000259" key="4">
    <source>
        <dbReference type="PROSITE" id="PS50932"/>
    </source>
</evidence>
<dbReference type="RefSeq" id="WP_106463617.1">
    <property type="nucleotide sequence ID" value="NZ_PXOQ01000009.1"/>
</dbReference>
<comment type="caution">
    <text evidence="6">The sequence shown here is derived from an EMBL/GenBank/DDBJ whole genome shotgun (WGS) entry which is preliminary data.</text>
</comment>
<feature type="domain" description="HTH lacI-type" evidence="4">
    <location>
        <begin position="6"/>
        <end position="60"/>
    </location>
</feature>
<dbReference type="GO" id="GO:0003700">
    <property type="term" value="F:DNA-binding transcription factor activity"/>
    <property type="evidence" value="ECO:0007669"/>
    <property type="project" value="TreeGrafter"/>
</dbReference>
<dbReference type="Gene3D" id="3.40.50.2300">
    <property type="match status" value="2"/>
</dbReference>
<dbReference type="PANTHER" id="PTHR30146">
    <property type="entry name" value="LACI-RELATED TRANSCRIPTIONAL REPRESSOR"/>
    <property type="match status" value="1"/>
</dbReference>
<dbReference type="AlphaFoldDB" id="A0A2T1N9E7"/>
<dbReference type="InterPro" id="IPR010982">
    <property type="entry name" value="Lambda_DNA-bd_dom_sf"/>
</dbReference>
<dbReference type="SUPFAM" id="SSF53822">
    <property type="entry name" value="Periplasmic binding protein-like I"/>
    <property type="match status" value="1"/>
</dbReference>
<dbReference type="Gene3D" id="1.10.260.40">
    <property type="entry name" value="lambda repressor-like DNA-binding domains"/>
    <property type="match status" value="1"/>
</dbReference>
<dbReference type="Pfam" id="PF13377">
    <property type="entry name" value="Peripla_BP_3"/>
    <property type="match status" value="1"/>
</dbReference>
<accession>A0A2T1N9E7</accession>
<evidence type="ECO:0000259" key="5">
    <source>
        <dbReference type="PROSITE" id="PS50943"/>
    </source>
</evidence>
<dbReference type="InterPro" id="IPR001387">
    <property type="entry name" value="Cro/C1-type_HTH"/>
</dbReference>
<dbReference type="EMBL" id="PXOQ01000009">
    <property type="protein sequence ID" value="PSG88478.1"/>
    <property type="molecule type" value="Genomic_DNA"/>
</dbReference>
<dbReference type="PROSITE" id="PS50943">
    <property type="entry name" value="HTH_CROC1"/>
    <property type="match status" value="1"/>
</dbReference>
<dbReference type="OrthoDB" id="9803256at2"/>
<dbReference type="PANTHER" id="PTHR30146:SF109">
    <property type="entry name" value="HTH-TYPE TRANSCRIPTIONAL REGULATOR GALS"/>
    <property type="match status" value="1"/>
</dbReference>
<dbReference type="Pfam" id="PF00356">
    <property type="entry name" value="LacI"/>
    <property type="match status" value="1"/>
</dbReference>